<keyword evidence="3 5" id="KW-1133">Transmembrane helix</keyword>
<evidence type="ECO:0000313" key="6">
    <source>
        <dbReference type="EMBL" id="AFD01180.1"/>
    </source>
</evidence>
<evidence type="ECO:0000256" key="1">
    <source>
        <dbReference type="ARBA" id="ARBA00004370"/>
    </source>
</evidence>
<dbReference type="RefSeq" id="WP_014407011.1">
    <property type="nucleotide sequence ID" value="NC_017034.1"/>
</dbReference>
<keyword evidence="2 5" id="KW-0812">Transmembrane</keyword>
<sequence>MLKPRELIKLFTAKHPVIYDNVRDVAFSLAIVAAIMLILYAYAGTWPPMVSVIGVSMHPNMEDGDLVFIQGLARGAIQTYSNSTSTGYRSFNDYGDVIVYRPYGDPSSEWVIHRAVRWVERGQVMYTDSLGDHVAPASGYITLGDNNDGIYDQKTPICYDQPVREEWILGVARLKLPYLGYLRHII</sequence>
<evidence type="ECO:0000256" key="4">
    <source>
        <dbReference type="ARBA" id="ARBA00023136"/>
    </source>
</evidence>
<evidence type="ECO:0000256" key="5">
    <source>
        <dbReference type="SAM" id="Phobius"/>
    </source>
</evidence>
<gene>
    <name evidence="6" type="ordered locus">Mtc_2451</name>
</gene>
<name>H8I7H0_METCZ</name>
<dbReference type="InterPro" id="IPR019533">
    <property type="entry name" value="Peptidase_S26"/>
</dbReference>
<evidence type="ECO:0008006" key="8">
    <source>
        <dbReference type="Google" id="ProtNLM"/>
    </source>
</evidence>
<proteinExistence type="predicted"/>
<dbReference type="eggNOG" id="arCOG01739">
    <property type="taxonomic scope" value="Archaea"/>
</dbReference>
<dbReference type="AlphaFoldDB" id="H8I7H0"/>
<dbReference type="GO" id="GO:0016020">
    <property type="term" value="C:membrane"/>
    <property type="evidence" value="ECO:0007669"/>
    <property type="project" value="UniProtKB-SubCell"/>
</dbReference>
<dbReference type="OrthoDB" id="4822at2157"/>
<dbReference type="KEGG" id="mez:Mtc_2451"/>
<comment type="subcellular location">
    <subcellularLocation>
        <location evidence="1">Membrane</location>
    </subcellularLocation>
</comment>
<dbReference type="InterPro" id="IPR001733">
    <property type="entry name" value="Peptidase_S26B"/>
</dbReference>
<dbReference type="STRING" id="1041930.Mtc_2451"/>
<dbReference type="Proteomes" id="UP000005233">
    <property type="component" value="Chromosome"/>
</dbReference>
<evidence type="ECO:0000256" key="3">
    <source>
        <dbReference type="ARBA" id="ARBA00022989"/>
    </source>
</evidence>
<dbReference type="GO" id="GO:0006465">
    <property type="term" value="P:signal peptide processing"/>
    <property type="evidence" value="ECO:0007669"/>
    <property type="project" value="InterPro"/>
</dbReference>
<protein>
    <recommendedName>
        <fullName evidence="8">Signal peptidase I</fullName>
    </recommendedName>
</protein>
<keyword evidence="4 5" id="KW-0472">Membrane</keyword>
<accession>H8I7H0</accession>
<dbReference type="PANTHER" id="PTHR10806:SF6">
    <property type="entry name" value="SIGNAL PEPTIDASE COMPLEX CATALYTIC SUBUNIT SEC11"/>
    <property type="match status" value="1"/>
</dbReference>
<dbReference type="Gene3D" id="2.10.109.10">
    <property type="entry name" value="Umud Fragment, subunit A"/>
    <property type="match status" value="1"/>
</dbReference>
<keyword evidence="7" id="KW-1185">Reference proteome</keyword>
<evidence type="ECO:0000313" key="7">
    <source>
        <dbReference type="Proteomes" id="UP000005233"/>
    </source>
</evidence>
<dbReference type="CDD" id="cd06530">
    <property type="entry name" value="S26_SPase_I"/>
    <property type="match status" value="1"/>
</dbReference>
<dbReference type="SUPFAM" id="SSF51306">
    <property type="entry name" value="LexA/Signal peptidase"/>
    <property type="match status" value="1"/>
</dbReference>
<feature type="transmembrane region" description="Helical" evidence="5">
    <location>
        <begin position="25"/>
        <end position="43"/>
    </location>
</feature>
<dbReference type="EMBL" id="CP003243">
    <property type="protein sequence ID" value="AFD01180.1"/>
    <property type="molecule type" value="Genomic_DNA"/>
</dbReference>
<evidence type="ECO:0000256" key="2">
    <source>
        <dbReference type="ARBA" id="ARBA00022692"/>
    </source>
</evidence>
<dbReference type="GeneID" id="11972629"/>
<reference evidence="6 7" key="1">
    <citation type="journal article" date="2012" name="J. Bacteriol.">
        <title>Complete genome sequence of a thermophilic methanogen, Methanocella conradii HZ254, isolated from Chinese rice field soil.</title>
        <authorList>
            <person name="Lu Z."/>
            <person name="Lu Y."/>
        </authorList>
    </citation>
    <scope>NUCLEOTIDE SEQUENCE [LARGE SCALE GENOMIC DNA]</scope>
    <source>
        <strain evidence="7">DSM 24694 / JCM 17849 / CGMCC 1.5162 / HZ254</strain>
    </source>
</reference>
<dbReference type="HOGENOM" id="CLU_054902_1_1_2"/>
<dbReference type="GO" id="GO:0004252">
    <property type="term" value="F:serine-type endopeptidase activity"/>
    <property type="evidence" value="ECO:0007669"/>
    <property type="project" value="InterPro"/>
</dbReference>
<dbReference type="PANTHER" id="PTHR10806">
    <property type="entry name" value="SIGNAL PEPTIDASE COMPLEX CATALYTIC SUBUNIT SEC11"/>
    <property type="match status" value="1"/>
</dbReference>
<dbReference type="InterPro" id="IPR036286">
    <property type="entry name" value="LexA/Signal_pep-like_sf"/>
</dbReference>
<organism evidence="6 7">
    <name type="scientific">Methanocella conradii (strain DSM 24694 / JCM 17849 / CGMCC 1.5162 / HZ254)</name>
    <dbReference type="NCBI Taxonomy" id="1041930"/>
    <lineage>
        <taxon>Archaea</taxon>
        <taxon>Methanobacteriati</taxon>
        <taxon>Methanobacteriota</taxon>
        <taxon>Stenosarchaea group</taxon>
        <taxon>Methanomicrobia</taxon>
        <taxon>Methanocellales</taxon>
        <taxon>Methanocellaceae</taxon>
        <taxon>Methanocella</taxon>
    </lineage>
</organism>